<keyword evidence="2" id="KW-1185">Reference proteome</keyword>
<evidence type="ECO:0000313" key="1">
    <source>
        <dbReference type="EMBL" id="MBC6008823.1"/>
    </source>
</evidence>
<sequence>MVSSYYRNLIKQVLYNSYGDTWEEAVEEWEIIDWEEDKQCNSFCVCGKENIRYLYTIQNIYTKRILYPIGSSCIKKFERDDLDQTTIIIEQMFKLLNAIKNRERIELNSKYFTKKLIKYLYDEGALDSQSNGFDGYNDYQFMLDMFRKRDKNSISQRQKSKINGIIGFSIKPYLIKKLEEKNSRSIV</sequence>
<protein>
    <submittedName>
        <fullName evidence="1">Uncharacterized protein</fullName>
    </submittedName>
</protein>
<comment type="caution">
    <text evidence="1">The sequence shown here is derived from an EMBL/GenBank/DDBJ whole genome shotgun (WGS) entry which is preliminary data.</text>
</comment>
<name>A0ABR7K7Y4_9FIRM</name>
<accession>A0ABR7K7Y4</accession>
<evidence type="ECO:0000313" key="2">
    <source>
        <dbReference type="Proteomes" id="UP000603474"/>
    </source>
</evidence>
<gene>
    <name evidence="1" type="ORF">H8909_00900</name>
</gene>
<dbReference type="Proteomes" id="UP000603474">
    <property type="component" value="Unassembled WGS sequence"/>
</dbReference>
<reference evidence="1 2" key="1">
    <citation type="submission" date="2020-08" db="EMBL/GenBank/DDBJ databases">
        <authorList>
            <person name="Liu C."/>
            <person name="Sun Q."/>
        </authorList>
    </citation>
    <scope>NUCLEOTIDE SEQUENCE [LARGE SCALE GENOMIC DNA]</scope>
    <source>
        <strain evidence="1 2">NSJ-22</strain>
    </source>
</reference>
<dbReference type="EMBL" id="JACRWG010000001">
    <property type="protein sequence ID" value="MBC6008823.1"/>
    <property type="molecule type" value="Genomic_DNA"/>
</dbReference>
<proteinExistence type="predicted"/>
<dbReference type="RefSeq" id="WP_117517487.1">
    <property type="nucleotide sequence ID" value="NZ_JACRWG010000001.1"/>
</dbReference>
<organism evidence="1 2">
    <name type="scientific">Catenibacterium faecis</name>
    <dbReference type="NCBI Taxonomy" id="2764323"/>
    <lineage>
        <taxon>Bacteria</taxon>
        <taxon>Bacillati</taxon>
        <taxon>Bacillota</taxon>
        <taxon>Erysipelotrichia</taxon>
        <taxon>Erysipelotrichales</taxon>
        <taxon>Coprobacillaceae</taxon>
        <taxon>Catenibacterium</taxon>
    </lineage>
</organism>